<keyword evidence="4" id="KW-0808">Transferase</keyword>
<proteinExistence type="predicted"/>
<dbReference type="NCBIfam" id="TIGR03266">
    <property type="entry name" value="methan_mark_1"/>
    <property type="match status" value="1"/>
</dbReference>
<evidence type="ECO:0000313" key="6">
    <source>
        <dbReference type="Proteomes" id="UP000198669"/>
    </source>
</evidence>
<dbReference type="KEGG" id="mhaz:BHR79_02185"/>
<dbReference type="RefSeq" id="WP_072560781.1">
    <property type="nucleotide sequence ID" value="NZ_CP017921.1"/>
</dbReference>
<sequence length="426" mass="47094">MPIINIDPSVKYAGDSQRVLDGEATLEKASVGLDTIGVTRIANITDLDRLGIPVFSGIRPTAADGAISVYSGKGVNPQQARISTIMECYERCLAERNGVNADIGENVAADEFMATMEEAGVQHDLIHPEEFLMPQPLDSSSLIEWTGGFDLLSGKEVYVPSNAVYHPYDAPGMSAHLFRSNTNGLASGNVMEEAILHGLLEVIERDALSMAEFNRNPGMELVLTEKDGQAYEMLKAFRDSGVDIRLWVLLHDTPVTTVVAATDDVQLKDPALLVMGAGSHLRPEIAVMRAITEAAQSRVVQIHGAREDTTREDLVRKIGYERMRRMNVYWYEEGVDKISLADMQDISSATPAGNINTVLYHLEKIARNAIVVDLSRSSINIPVVRVIIPGFEQYTLDRERVGKRIRLAGKRKGTEREKPWKRRPKV</sequence>
<dbReference type="InterPro" id="IPR003776">
    <property type="entry name" value="YcaO-like_dom"/>
</dbReference>
<dbReference type="GO" id="GO:0016740">
    <property type="term" value="F:transferase activity"/>
    <property type="evidence" value="ECO:0007669"/>
    <property type="project" value="UniProtKB-KW"/>
</dbReference>
<evidence type="ECO:0000313" key="5">
    <source>
        <dbReference type="Proteomes" id="UP000186879"/>
    </source>
</evidence>
<evidence type="ECO:0000313" key="3">
    <source>
        <dbReference type="EMBL" id="RNI10716.1"/>
    </source>
</evidence>
<dbReference type="Proteomes" id="UP000198669">
    <property type="component" value="Unassembled WGS sequence"/>
</dbReference>
<dbReference type="PANTHER" id="PTHR37809:SF1">
    <property type="entry name" value="RIBOSOMAL PROTEIN S12 METHYLTHIOTRANSFERASE ACCESSORY FACTOR YCAO"/>
    <property type="match status" value="1"/>
</dbReference>
<dbReference type="EMBL" id="CP017921">
    <property type="protein sequence ID" value="APH38413.1"/>
    <property type="molecule type" value="Genomic_DNA"/>
</dbReference>
<reference evidence="4 6" key="2">
    <citation type="submission" date="2016-10" db="EMBL/GenBank/DDBJ databases">
        <authorList>
            <person name="de Groot N.N."/>
        </authorList>
    </citation>
    <scope>NUCLEOTIDE SEQUENCE [LARGE SCALE GENOMIC DNA]</scope>
    <source>
        <strain evidence="4 6">Z-7982</strain>
    </source>
</reference>
<dbReference type="Gene3D" id="3.30.40.250">
    <property type="match status" value="1"/>
</dbReference>
<dbReference type="STRING" id="2177.BHR79_02185"/>
<reference evidence="3 7" key="3">
    <citation type="submission" date="2018-10" db="EMBL/GenBank/DDBJ databases">
        <title>Cultivation of a novel Methanohalophilus strain from Kebrit Deep of the Red Sea and a genomic comparison of members of the genus Methanohalophilus.</title>
        <authorList>
            <person name="Guan Y."/>
            <person name="Ngugi D.K."/>
            <person name="Stingl U."/>
        </authorList>
    </citation>
    <scope>NUCLEOTIDE SEQUENCE [LARGE SCALE GENOMIC DNA]</scope>
    <source>
        <strain evidence="3 7">DSM 3094</strain>
    </source>
</reference>
<evidence type="ECO:0000259" key="1">
    <source>
        <dbReference type="PROSITE" id="PS51664"/>
    </source>
</evidence>
<dbReference type="PANTHER" id="PTHR37809">
    <property type="entry name" value="RIBOSOMAL PROTEIN S12 METHYLTHIOTRANSFERASE ACCESSORY FACTOR YCAO"/>
    <property type="match status" value="1"/>
</dbReference>
<dbReference type="Gene3D" id="3.30.1330.230">
    <property type="match status" value="1"/>
</dbReference>
<dbReference type="Pfam" id="PF02624">
    <property type="entry name" value="YcaO"/>
    <property type="match status" value="1"/>
</dbReference>
<dbReference type="Gene3D" id="3.30.160.660">
    <property type="match status" value="1"/>
</dbReference>
<accession>A0A1L3Q0Q6</accession>
<dbReference type="OrthoDB" id="7433at2157"/>
<protein>
    <submittedName>
        <fullName evidence="4">Ribosomal protein S12 methylthiotransferase accessory factor</fullName>
    </submittedName>
    <submittedName>
        <fullName evidence="3">YcaO-related McrA-glycine thioamidation protein</fullName>
    </submittedName>
</protein>
<dbReference type="NCBIfam" id="TIGR00702">
    <property type="entry name" value="YcaO-type kinase domain"/>
    <property type="match status" value="1"/>
</dbReference>
<keyword evidence="5" id="KW-1185">Reference proteome</keyword>
<dbReference type="GeneID" id="30582529"/>
<dbReference type="GO" id="GO:0005840">
    <property type="term" value="C:ribosome"/>
    <property type="evidence" value="ECO:0007669"/>
    <property type="project" value="UniProtKB-KW"/>
</dbReference>
<dbReference type="PROSITE" id="PS51664">
    <property type="entry name" value="YCAO"/>
    <property type="match status" value="1"/>
</dbReference>
<dbReference type="EMBL" id="RJJG01000001">
    <property type="protein sequence ID" value="RNI10716.1"/>
    <property type="molecule type" value="Genomic_DNA"/>
</dbReference>
<reference evidence="2 5" key="1">
    <citation type="submission" date="2016-10" db="EMBL/GenBank/DDBJ databases">
        <title>Methanohalophilus halophilus.</title>
        <authorList>
            <person name="L'haridon S."/>
        </authorList>
    </citation>
    <scope>NUCLEOTIDE SEQUENCE [LARGE SCALE GENOMIC DNA]</scope>
    <source>
        <strain evidence="2 5">Z-7982</strain>
    </source>
</reference>
<organism evidence="2 5">
    <name type="scientific">Methanohalophilus halophilus</name>
    <dbReference type="NCBI Taxonomy" id="2177"/>
    <lineage>
        <taxon>Archaea</taxon>
        <taxon>Methanobacteriati</taxon>
        <taxon>Methanobacteriota</taxon>
        <taxon>Stenosarchaea group</taxon>
        <taxon>Methanomicrobia</taxon>
        <taxon>Methanosarcinales</taxon>
        <taxon>Methanosarcinaceae</taxon>
        <taxon>Methanohalophilus</taxon>
    </lineage>
</organism>
<keyword evidence="4" id="KW-0687">Ribonucleoprotein</keyword>
<dbReference type="InterPro" id="IPR017667">
    <property type="entry name" value="Methan_mark_1"/>
</dbReference>
<evidence type="ECO:0000313" key="4">
    <source>
        <dbReference type="EMBL" id="SDW06403.1"/>
    </source>
</evidence>
<dbReference type="Proteomes" id="UP000267921">
    <property type="component" value="Unassembled WGS sequence"/>
</dbReference>
<feature type="domain" description="YcaO" evidence="1">
    <location>
        <begin position="72"/>
        <end position="426"/>
    </location>
</feature>
<name>A0A1L3Q0Q6_9EURY</name>
<keyword evidence="4" id="KW-0689">Ribosomal protein</keyword>
<gene>
    <name evidence="2" type="ORF">BHR79_02185</name>
    <name evidence="3" type="ORF">EFE40_00600</name>
    <name evidence="4" type="ORF">SAMN04515625_0262</name>
</gene>
<evidence type="ECO:0000313" key="2">
    <source>
        <dbReference type="EMBL" id="APH38413.1"/>
    </source>
</evidence>
<dbReference type="AlphaFoldDB" id="A0A1L3Q0Q6"/>
<dbReference type="Proteomes" id="UP000186879">
    <property type="component" value="Chromosome"/>
</dbReference>
<evidence type="ECO:0000313" key="7">
    <source>
        <dbReference type="Proteomes" id="UP000267921"/>
    </source>
</evidence>
<dbReference type="EMBL" id="FNMU01000001">
    <property type="protein sequence ID" value="SDW06403.1"/>
    <property type="molecule type" value="Genomic_DNA"/>
</dbReference>